<organism evidence="7 8">
    <name type="scientific">Planococcus maritimus</name>
    <dbReference type="NCBI Taxonomy" id="192421"/>
    <lineage>
        <taxon>Bacteria</taxon>
        <taxon>Bacillati</taxon>
        <taxon>Bacillota</taxon>
        <taxon>Bacilli</taxon>
        <taxon>Bacillales</taxon>
        <taxon>Caryophanaceae</taxon>
        <taxon>Planococcus</taxon>
    </lineage>
</organism>
<evidence type="ECO:0000256" key="6">
    <source>
        <dbReference type="SAM" id="Phobius"/>
    </source>
</evidence>
<feature type="transmembrane region" description="Helical" evidence="6">
    <location>
        <begin position="210"/>
        <end position="232"/>
    </location>
</feature>
<feature type="transmembrane region" description="Helical" evidence="6">
    <location>
        <begin position="12"/>
        <end position="33"/>
    </location>
</feature>
<evidence type="ECO:0000256" key="5">
    <source>
        <dbReference type="ARBA" id="ARBA00023136"/>
    </source>
</evidence>
<keyword evidence="5 6" id="KW-0472">Membrane</keyword>
<dbReference type="InterPro" id="IPR011701">
    <property type="entry name" value="MFS"/>
</dbReference>
<accession>A0A7D7MHR3</accession>
<dbReference type="EMBL" id="CP059540">
    <property type="protein sequence ID" value="QMT18207.1"/>
    <property type="molecule type" value="Genomic_DNA"/>
</dbReference>
<dbReference type="RefSeq" id="WP_182092842.1">
    <property type="nucleotide sequence ID" value="NZ_CP059540.1"/>
</dbReference>
<feature type="transmembrane region" description="Helical" evidence="6">
    <location>
        <begin position="339"/>
        <end position="361"/>
    </location>
</feature>
<dbReference type="CDD" id="cd06173">
    <property type="entry name" value="MFS_MefA_like"/>
    <property type="match status" value="1"/>
</dbReference>
<dbReference type="KEGG" id="pdec:H1Q58_04080"/>
<dbReference type="GO" id="GO:0005886">
    <property type="term" value="C:plasma membrane"/>
    <property type="evidence" value="ECO:0007669"/>
    <property type="project" value="UniProtKB-SubCell"/>
</dbReference>
<dbReference type="GO" id="GO:0022857">
    <property type="term" value="F:transmembrane transporter activity"/>
    <property type="evidence" value="ECO:0007669"/>
    <property type="project" value="InterPro"/>
</dbReference>
<evidence type="ECO:0000256" key="1">
    <source>
        <dbReference type="ARBA" id="ARBA00004651"/>
    </source>
</evidence>
<dbReference type="Gene3D" id="1.20.1250.20">
    <property type="entry name" value="MFS general substrate transporter like domains"/>
    <property type="match status" value="1"/>
</dbReference>
<feature type="transmembrane region" description="Helical" evidence="6">
    <location>
        <begin position="252"/>
        <end position="271"/>
    </location>
</feature>
<keyword evidence="8" id="KW-1185">Reference proteome</keyword>
<reference evidence="7 8" key="1">
    <citation type="submission" date="2020-07" db="EMBL/GenBank/DDBJ databases">
        <title>Screening of a cold-adapted Planococcus bacterium producing protease in traditional shrimp paste and protease identification by genome sequencing.</title>
        <authorList>
            <person name="Gao R."/>
            <person name="Leng W."/>
            <person name="Chu Q."/>
            <person name="Wu X."/>
            <person name="Liu H."/>
            <person name="Li X."/>
        </authorList>
    </citation>
    <scope>NUCLEOTIDE SEQUENCE [LARGE SCALE GENOMIC DNA]</scope>
    <source>
        <strain evidence="7 8">XJ11</strain>
    </source>
</reference>
<protein>
    <submittedName>
        <fullName evidence="7">MFS transporter</fullName>
    </submittedName>
</protein>
<dbReference type="Proteomes" id="UP000514716">
    <property type="component" value="Chromosome"/>
</dbReference>
<keyword evidence="4 6" id="KW-1133">Transmembrane helix</keyword>
<feature type="transmembrane region" description="Helical" evidence="6">
    <location>
        <begin position="278"/>
        <end position="299"/>
    </location>
</feature>
<name>A0A7D7MHR3_PLAMR</name>
<keyword evidence="3 6" id="KW-0812">Transmembrane</keyword>
<evidence type="ECO:0000256" key="2">
    <source>
        <dbReference type="ARBA" id="ARBA00022475"/>
    </source>
</evidence>
<dbReference type="PANTHER" id="PTHR23513:SF6">
    <property type="entry name" value="MAJOR FACILITATOR SUPERFAMILY ASSOCIATED DOMAIN-CONTAINING PROTEIN"/>
    <property type="match status" value="1"/>
</dbReference>
<dbReference type="Pfam" id="PF07690">
    <property type="entry name" value="MFS_1"/>
    <property type="match status" value="1"/>
</dbReference>
<feature type="transmembrane region" description="Helical" evidence="6">
    <location>
        <begin position="71"/>
        <end position="92"/>
    </location>
</feature>
<evidence type="ECO:0000256" key="4">
    <source>
        <dbReference type="ARBA" id="ARBA00022989"/>
    </source>
</evidence>
<feature type="transmembrane region" description="Helical" evidence="6">
    <location>
        <begin position="367"/>
        <end position="387"/>
    </location>
</feature>
<dbReference type="SUPFAM" id="SSF103473">
    <property type="entry name" value="MFS general substrate transporter"/>
    <property type="match status" value="1"/>
</dbReference>
<dbReference type="AlphaFoldDB" id="A0A7D7MHR3"/>
<gene>
    <name evidence="7" type="ORF">H1Q58_04080</name>
</gene>
<evidence type="ECO:0000313" key="8">
    <source>
        <dbReference type="Proteomes" id="UP000514716"/>
    </source>
</evidence>
<feature type="transmembrane region" description="Helical" evidence="6">
    <location>
        <begin position="305"/>
        <end position="327"/>
    </location>
</feature>
<keyword evidence="2" id="KW-1003">Cell membrane</keyword>
<evidence type="ECO:0000313" key="7">
    <source>
        <dbReference type="EMBL" id="QMT18207.1"/>
    </source>
</evidence>
<sequence length="406" mass="44996">MFKNKNIRNLFLGRLVSVSGDSLYEIAVIWYVFELSQNAFYTGVAAAIVMIPKCFNFLLGPLIEDMNKTKVLLYAQFFQFLLMLAIPVGISLGYESVFLVLAIMFFISFLENFQGTAEIAVVPQLVAREDRGKFNSVVSSSQQMMDLAMKGVFAGFILTIGIQNIYLFNALTFLAAAVFFSMLKVKPSNVAVKREASDWDTYKKSLKSGFVYFFTSKIVFICLPFLIANFSFGMAEAILPVYANERGGAEQYGMFILAITLGNLTGSVLVVKVMKFPLGLLMMILPLLSFILWFSSVIISNNWISIVSLGLALVPFGMMSILLITFLQTSIEEQLLARVSSIIDSVLVSAMPLGAILGGIFTPVIGVNPMMMFSSSGLICIAVYFFLNKKIRSLPKIEDIHLQEQA</sequence>
<dbReference type="PANTHER" id="PTHR23513">
    <property type="entry name" value="INTEGRAL MEMBRANE EFFLUX PROTEIN-RELATED"/>
    <property type="match status" value="1"/>
</dbReference>
<feature type="transmembrane region" description="Helical" evidence="6">
    <location>
        <begin position="39"/>
        <end position="59"/>
    </location>
</feature>
<comment type="subcellular location">
    <subcellularLocation>
        <location evidence="1">Cell membrane</location>
        <topology evidence="1">Multi-pass membrane protein</topology>
    </subcellularLocation>
</comment>
<evidence type="ECO:0000256" key="3">
    <source>
        <dbReference type="ARBA" id="ARBA00022692"/>
    </source>
</evidence>
<dbReference type="InterPro" id="IPR036259">
    <property type="entry name" value="MFS_trans_sf"/>
</dbReference>
<proteinExistence type="predicted"/>